<protein>
    <submittedName>
        <fullName evidence="4">SDR family oxidoreductase</fullName>
    </submittedName>
</protein>
<name>A0A6H9Z5E0_9ACTN</name>
<dbReference type="Gene3D" id="3.40.50.1820">
    <property type="entry name" value="alpha/beta hydrolase"/>
    <property type="match status" value="1"/>
</dbReference>
<feature type="domain" description="Ketoreductase" evidence="3">
    <location>
        <begin position="332"/>
        <end position="512"/>
    </location>
</feature>
<keyword evidence="2" id="KW-0560">Oxidoreductase</keyword>
<dbReference type="PRINTS" id="PR00081">
    <property type="entry name" value="GDHRDH"/>
</dbReference>
<evidence type="ECO:0000256" key="1">
    <source>
        <dbReference type="ARBA" id="ARBA00006484"/>
    </source>
</evidence>
<dbReference type="PRINTS" id="PR00080">
    <property type="entry name" value="SDRFAMILY"/>
</dbReference>
<dbReference type="SUPFAM" id="SSF51735">
    <property type="entry name" value="NAD(P)-binding Rossmann-fold domains"/>
    <property type="match status" value="1"/>
</dbReference>
<dbReference type="NCBIfam" id="NF004514">
    <property type="entry name" value="PRK05855.1"/>
    <property type="match status" value="1"/>
</dbReference>
<proteinExistence type="inferred from homology"/>
<dbReference type="InterPro" id="IPR036291">
    <property type="entry name" value="NAD(P)-bd_dom_sf"/>
</dbReference>
<accession>A0A6H9Z5E0</accession>
<dbReference type="InterPro" id="IPR002347">
    <property type="entry name" value="SDR_fam"/>
</dbReference>
<dbReference type="FunFam" id="3.40.50.720:FF:000084">
    <property type="entry name" value="Short-chain dehydrogenase reductase"/>
    <property type="match status" value="1"/>
</dbReference>
<dbReference type="OrthoDB" id="4220752at2"/>
<comment type="caution">
    <text evidence="4">The sequence shown here is derived from an EMBL/GenBank/DDBJ whole genome shotgun (WGS) entry which is preliminary data.</text>
</comment>
<keyword evidence="5" id="KW-1185">Reference proteome</keyword>
<dbReference type="Pfam" id="PF00106">
    <property type="entry name" value="adh_short"/>
    <property type="match status" value="1"/>
</dbReference>
<sequence>MTTAHETSPHKPSPCTTARRVRGDGVDLAVFEQGDRSRPTVLLMHGYPDTHAVWDEVADRLAARYHVVRYDVRGAGASSRPFGRKRYTFDHLMADMRAVLDATCPDRPVHLAGHDWGSIQAWEAACTMPERFASFTSMSGPCLDHVGHWMRGKLSRPTPRNLRHAAGQGVRSWYIYFFQTPVVPEMMWRAGLTMPFTRALEIGEGVAPREGHPARTFARDGAAGVGLYRANMLQRLRRPRDRRTEVPTQVIVPTKDLFVSPHLVGGLQDRVPNLSLRTIAAGHWLPRSHPEVIARWISEHITAVSGGPLTATESRALHRARVSRERRPFDGSLVVVTGAGSGIGRATALAFAQQGAEVVAADLDLATAQHTAELAGLLGPHAHAFQVDVSDPAAMEDFAKSVLHEHGVPEVVVNNAGIGMAGGFLDHSVEDWRRVLDVNLWGVIHGSRLFGAQMVGQGQGGHIVNTASAAAFTPSRTLPAYATSKAAVLMLSECLRSELAGKGIGVSAICPGIVNTNITRTSRFVGRSEEEQGKSQERAARAYALRNFGPERVAKEIVAAVQKNRAVVPVTPEARLSHLTSRISPQMMRLLARFDVG</sequence>
<dbReference type="GO" id="GO:0016491">
    <property type="term" value="F:oxidoreductase activity"/>
    <property type="evidence" value="ECO:0007669"/>
    <property type="project" value="UniProtKB-KW"/>
</dbReference>
<dbReference type="SMART" id="SM00822">
    <property type="entry name" value="PKS_KR"/>
    <property type="match status" value="1"/>
</dbReference>
<dbReference type="EMBL" id="WBMT01000006">
    <property type="protein sequence ID" value="KAB2348883.1"/>
    <property type="molecule type" value="Genomic_DNA"/>
</dbReference>
<dbReference type="Proteomes" id="UP000468735">
    <property type="component" value="Unassembled WGS sequence"/>
</dbReference>
<evidence type="ECO:0000259" key="3">
    <source>
        <dbReference type="SMART" id="SM00822"/>
    </source>
</evidence>
<gene>
    <name evidence="4" type="ORF">F8566_14070</name>
</gene>
<dbReference type="InterPro" id="IPR000073">
    <property type="entry name" value="AB_hydrolase_1"/>
</dbReference>
<dbReference type="CDD" id="cd05233">
    <property type="entry name" value="SDR_c"/>
    <property type="match status" value="1"/>
</dbReference>
<dbReference type="SUPFAM" id="SSF53474">
    <property type="entry name" value="alpha/beta-Hydrolases"/>
    <property type="match status" value="1"/>
</dbReference>
<dbReference type="PANTHER" id="PTHR43391:SF12">
    <property type="entry name" value="OXIDOREDUCTASE EPHD-RELATED"/>
    <property type="match status" value="1"/>
</dbReference>
<comment type="similarity">
    <text evidence="1">Belongs to the short-chain dehydrogenases/reductases (SDR) family.</text>
</comment>
<evidence type="ECO:0000313" key="5">
    <source>
        <dbReference type="Proteomes" id="UP000468735"/>
    </source>
</evidence>
<dbReference type="AlphaFoldDB" id="A0A6H9Z5E0"/>
<dbReference type="Gene3D" id="3.40.50.720">
    <property type="entry name" value="NAD(P)-binding Rossmann-like Domain"/>
    <property type="match status" value="1"/>
</dbReference>
<dbReference type="InterPro" id="IPR029058">
    <property type="entry name" value="AB_hydrolase_fold"/>
</dbReference>
<evidence type="ECO:0000256" key="2">
    <source>
        <dbReference type="ARBA" id="ARBA00023002"/>
    </source>
</evidence>
<dbReference type="InterPro" id="IPR020904">
    <property type="entry name" value="Sc_DH/Rdtase_CS"/>
</dbReference>
<organism evidence="4 5">
    <name type="scientific">Actinomadura rudentiformis</name>
    <dbReference type="NCBI Taxonomy" id="359158"/>
    <lineage>
        <taxon>Bacteria</taxon>
        <taxon>Bacillati</taxon>
        <taxon>Actinomycetota</taxon>
        <taxon>Actinomycetes</taxon>
        <taxon>Streptosporangiales</taxon>
        <taxon>Thermomonosporaceae</taxon>
        <taxon>Actinomadura</taxon>
    </lineage>
</organism>
<dbReference type="InterPro" id="IPR057326">
    <property type="entry name" value="KR_dom"/>
</dbReference>
<reference evidence="4 5" key="1">
    <citation type="submission" date="2019-09" db="EMBL/GenBank/DDBJ databases">
        <title>Actinomadura physcomitrii sp. nov., a novel actinomycete isolated from moss [Physcomitrium sphaericum (Ludw) Fuernr].</title>
        <authorList>
            <person name="Zhuang X."/>
            <person name="Liu C."/>
        </authorList>
    </citation>
    <scope>NUCLEOTIDE SEQUENCE [LARGE SCALE GENOMIC DNA]</scope>
    <source>
        <strain evidence="4 5">HMC1</strain>
    </source>
</reference>
<dbReference type="Pfam" id="PF00561">
    <property type="entry name" value="Abhydrolase_1"/>
    <property type="match status" value="1"/>
</dbReference>
<dbReference type="PROSITE" id="PS00061">
    <property type="entry name" value="ADH_SHORT"/>
    <property type="match status" value="1"/>
</dbReference>
<evidence type="ECO:0000313" key="4">
    <source>
        <dbReference type="EMBL" id="KAB2348883.1"/>
    </source>
</evidence>
<dbReference type="PANTHER" id="PTHR43391">
    <property type="entry name" value="RETINOL DEHYDROGENASE-RELATED"/>
    <property type="match status" value="1"/>
</dbReference>
<dbReference type="RefSeq" id="WP_151560657.1">
    <property type="nucleotide sequence ID" value="NZ_WBMT01000006.1"/>
</dbReference>